<dbReference type="SUPFAM" id="SSF56176">
    <property type="entry name" value="FAD-binding/transporter-associated domain-like"/>
    <property type="match status" value="1"/>
</dbReference>
<dbReference type="InterPro" id="IPR010031">
    <property type="entry name" value="FAD_lactone_oxidase-like"/>
</dbReference>
<dbReference type="GO" id="GO:0080049">
    <property type="term" value="F:L-gulono-1,4-lactone dehydrogenase activity"/>
    <property type="evidence" value="ECO:0007669"/>
    <property type="project" value="TreeGrafter"/>
</dbReference>
<evidence type="ECO:0000256" key="1">
    <source>
        <dbReference type="ARBA" id="ARBA00023002"/>
    </source>
</evidence>
<evidence type="ECO:0000313" key="3">
    <source>
        <dbReference type="EMBL" id="UYM05584.1"/>
    </source>
</evidence>
<dbReference type="PROSITE" id="PS51387">
    <property type="entry name" value="FAD_PCMH"/>
    <property type="match status" value="1"/>
</dbReference>
<dbReference type="InterPro" id="IPR036318">
    <property type="entry name" value="FAD-bd_PCMH-like_sf"/>
</dbReference>
<dbReference type="PANTHER" id="PTHR43762:SF1">
    <property type="entry name" value="D-ARABINONO-1,4-LACTONE OXIDASE"/>
    <property type="match status" value="1"/>
</dbReference>
<keyword evidence="1" id="KW-0560">Oxidoreductase</keyword>
<keyword evidence="4" id="KW-1185">Reference proteome</keyword>
<dbReference type="EMBL" id="CP094970">
    <property type="protein sequence ID" value="UYM05584.1"/>
    <property type="molecule type" value="Genomic_DNA"/>
</dbReference>
<dbReference type="GO" id="GO:0003885">
    <property type="term" value="F:D-arabinono-1,4-lactone oxidase activity"/>
    <property type="evidence" value="ECO:0007669"/>
    <property type="project" value="InterPro"/>
</dbReference>
<feature type="domain" description="FAD-binding PCMH-type" evidence="2">
    <location>
        <begin position="10"/>
        <end position="174"/>
    </location>
</feature>
<evidence type="ECO:0000259" key="2">
    <source>
        <dbReference type="PROSITE" id="PS51387"/>
    </source>
</evidence>
<evidence type="ECO:0000313" key="4">
    <source>
        <dbReference type="Proteomes" id="UP001164390"/>
    </source>
</evidence>
<sequence length="417" mass="45580">MLEKNWSGTYVYGASRIHTPRTVDEVRDIVASGDRVRALGTRHSFSSLADSPGSLVDLRRIEPVPELDRDAMTVTVSAGVRYGELAAFLQGNGCALHNLGSLPHICVAGACATATHGSGDRNRCLAASVAGIEIVTGGGELVSASRVDSEFAGMVVALGALGIVTRVTLDIEPTYDVRQDSYVDLEWPALDEHLDAVMGSAYSVSMFTDWRERIDRVWLKTRLDGEPFEPPVDVFGARPQPPEQWATLISDDPNLTPRGGSPGPWSERLPHFRLDSTPSNGDEIQSEYFVDRRHAVEAIRAVREVGADLEPVLMIGELRTVAADTMWLSPAYGRDSLALHFTWRNDPREVTRAVAALEAALAPFDARPHWGKVFAIQGGSLARLYDRLDDFRALAERLDPSGQFRNAYVDRLVFGAG</sequence>
<dbReference type="RefSeq" id="WP_271634401.1">
    <property type="nucleotide sequence ID" value="NZ_CP094970.1"/>
</dbReference>
<dbReference type="KEGG" id="sgrg:L0C25_00405"/>
<dbReference type="AlphaFoldDB" id="A0AA46TIP0"/>
<dbReference type="InterPro" id="IPR006094">
    <property type="entry name" value="Oxid_FAD_bind_N"/>
</dbReference>
<dbReference type="GO" id="GO:0016020">
    <property type="term" value="C:membrane"/>
    <property type="evidence" value="ECO:0007669"/>
    <property type="project" value="InterPro"/>
</dbReference>
<accession>A0AA46TIP0</accession>
<dbReference type="InterPro" id="IPR007173">
    <property type="entry name" value="ALO_C"/>
</dbReference>
<reference evidence="3" key="1">
    <citation type="submission" date="2022-01" db="EMBL/GenBank/DDBJ databases">
        <title>Nocardioidaceae gen. sp. A5X3R13.</title>
        <authorList>
            <person name="Lopez Marin M.A."/>
            <person name="Uhlik O."/>
        </authorList>
    </citation>
    <scope>NUCLEOTIDE SEQUENCE</scope>
    <source>
        <strain evidence="3">A5X3R13</strain>
    </source>
</reference>
<dbReference type="Proteomes" id="UP001164390">
    <property type="component" value="Chromosome"/>
</dbReference>
<dbReference type="InterPro" id="IPR016171">
    <property type="entry name" value="Vanillyl_alc_oxidase_C-sub2"/>
</dbReference>
<gene>
    <name evidence="3" type="ORF">L0C25_00405</name>
</gene>
<dbReference type="Gene3D" id="3.30.43.10">
    <property type="entry name" value="Uridine Diphospho-n-acetylenolpyruvylglucosamine Reductase, domain 2"/>
    <property type="match status" value="1"/>
</dbReference>
<dbReference type="Gene3D" id="3.30.70.2530">
    <property type="match status" value="1"/>
</dbReference>
<dbReference type="Pfam" id="PF04030">
    <property type="entry name" value="ALO"/>
    <property type="match status" value="1"/>
</dbReference>
<dbReference type="PIRSF" id="PIRSF000136">
    <property type="entry name" value="LGO_GLO"/>
    <property type="match status" value="1"/>
</dbReference>
<dbReference type="Gene3D" id="1.10.45.10">
    <property type="entry name" value="Vanillyl-alcohol Oxidase, Chain A, domain 4"/>
    <property type="match status" value="1"/>
</dbReference>
<dbReference type="GO" id="GO:0071949">
    <property type="term" value="F:FAD binding"/>
    <property type="evidence" value="ECO:0007669"/>
    <property type="project" value="InterPro"/>
</dbReference>
<name>A0AA46TIP0_9ACTN</name>
<dbReference type="InterPro" id="IPR016166">
    <property type="entry name" value="FAD-bd_PCMH"/>
</dbReference>
<proteinExistence type="predicted"/>
<dbReference type="InterPro" id="IPR016167">
    <property type="entry name" value="FAD-bd_PCMH_sub1"/>
</dbReference>
<dbReference type="Gene3D" id="3.30.70.2520">
    <property type="match status" value="1"/>
</dbReference>
<dbReference type="PANTHER" id="PTHR43762">
    <property type="entry name" value="L-GULONOLACTONE OXIDASE"/>
    <property type="match status" value="1"/>
</dbReference>
<dbReference type="Gene3D" id="3.30.465.10">
    <property type="match status" value="1"/>
</dbReference>
<protein>
    <submittedName>
        <fullName evidence="3">FAD-binding protein</fullName>
    </submittedName>
</protein>
<dbReference type="Pfam" id="PF01565">
    <property type="entry name" value="FAD_binding_4"/>
    <property type="match status" value="1"/>
</dbReference>
<dbReference type="InterPro" id="IPR016169">
    <property type="entry name" value="FAD-bd_PCMH_sub2"/>
</dbReference>
<organism evidence="3 4">
    <name type="scientific">Solicola gregarius</name>
    <dbReference type="NCBI Taxonomy" id="2908642"/>
    <lineage>
        <taxon>Bacteria</taxon>
        <taxon>Bacillati</taxon>
        <taxon>Actinomycetota</taxon>
        <taxon>Actinomycetes</taxon>
        <taxon>Propionibacteriales</taxon>
        <taxon>Nocardioidaceae</taxon>
        <taxon>Solicola</taxon>
    </lineage>
</organism>